<dbReference type="InterPro" id="IPR052192">
    <property type="entry name" value="Insect_Ionotropic_Sensory_Rcpt"/>
</dbReference>
<sequence>MNNLLLSALVFLALHKASNCNQHLQKCLLNIIEKHFEQSNTIAVLHNSEKSNNIKHNQLHDDLAISFSQIENDIIKNLYKTECFPLNIINSEREVSGNIRPVVVDKYEGYIFISRHQEHSFVIQDFEQQILKLKNNKQWDPYSKVIATANVRSFTKQLAEDVFALFWKWNVINIIVVMPAADVENYVIVNGSKEVAMFSIYAWFPFTSQCQCGETQKAIVLDTWVLNDNEMLFLYNVSLFNQRIPRMLNGCPLLISIFEFPPMVVKDKSGNFESGIDMKLINELTRRNNMSIVFIEQTDGTYWGVELGNGSWNGVTGDVMNSQTDIAMGNWYYRCHVIDSIECIIPYLVDEARWFIPCAKPYPRWASLTRVFKLSLWLGFLASFIAVVVIMYFVVRVNNQISAESAANKAYADFAKCCLNFWAIILEESSSNNPPKVFVIRTMFITWVIYCWAINTVYQTYLTSFLVDPGLQHQLSSEEEMLTSGINYGIPSTMLALFPELNSKQYHKHIICDDFTECQDRVGLKGNLVLFFSRINMDYVSASRYMDGNGKSSVCIFDEVYSKQLVSMPVQKGSFLLERMNQVSMHAMEGGFLDHWWNEIKYMSTLTSANKFNTPSGEYIKLTLNHLQSAFYFLFIGCALSLITFIFEIMFQL</sequence>
<dbReference type="Gene3D" id="3.40.190.10">
    <property type="entry name" value="Periplasmic binding protein-like II"/>
    <property type="match status" value="1"/>
</dbReference>
<dbReference type="GO" id="GO:0015276">
    <property type="term" value="F:ligand-gated monoatomic ion channel activity"/>
    <property type="evidence" value="ECO:0007669"/>
    <property type="project" value="InterPro"/>
</dbReference>
<dbReference type="PANTHER" id="PTHR42643">
    <property type="entry name" value="IONOTROPIC RECEPTOR 20A-RELATED"/>
    <property type="match status" value="1"/>
</dbReference>
<keyword evidence="3" id="KW-1003">Cell membrane</keyword>
<evidence type="ECO:0000256" key="7">
    <source>
        <dbReference type="ARBA" id="ARBA00023170"/>
    </source>
</evidence>
<dbReference type="Pfam" id="PF00060">
    <property type="entry name" value="Lig_chan"/>
    <property type="match status" value="1"/>
</dbReference>
<accession>A0AAD8E6C3</accession>
<dbReference type="EMBL" id="JASPKZ010008879">
    <property type="protein sequence ID" value="KAJ9578441.1"/>
    <property type="molecule type" value="Genomic_DNA"/>
</dbReference>
<name>A0AAD8E6C3_DIPPU</name>
<feature type="domain" description="Ionotropic glutamate receptor C-terminal" evidence="11">
    <location>
        <begin position="374"/>
        <end position="638"/>
    </location>
</feature>
<evidence type="ECO:0000256" key="9">
    <source>
        <dbReference type="SAM" id="Phobius"/>
    </source>
</evidence>
<evidence type="ECO:0000259" key="11">
    <source>
        <dbReference type="Pfam" id="PF00060"/>
    </source>
</evidence>
<keyword evidence="6 9" id="KW-0472">Membrane</keyword>
<dbReference type="GO" id="GO:0050906">
    <property type="term" value="P:detection of stimulus involved in sensory perception"/>
    <property type="evidence" value="ECO:0007669"/>
    <property type="project" value="UniProtKB-ARBA"/>
</dbReference>
<feature type="signal peptide" evidence="10">
    <location>
        <begin position="1"/>
        <end position="20"/>
    </location>
</feature>
<reference evidence="12" key="2">
    <citation type="submission" date="2023-05" db="EMBL/GenBank/DDBJ databases">
        <authorList>
            <person name="Fouks B."/>
        </authorList>
    </citation>
    <scope>NUCLEOTIDE SEQUENCE</scope>
    <source>
        <strain evidence="12">Stay&amp;Tobe</strain>
        <tissue evidence="12">Testes</tissue>
    </source>
</reference>
<keyword evidence="7" id="KW-0675">Receptor</keyword>
<comment type="subcellular location">
    <subcellularLocation>
        <location evidence="1">Cell membrane</location>
        <topology evidence="1">Multi-pass membrane protein</topology>
    </subcellularLocation>
</comment>
<evidence type="ECO:0000256" key="10">
    <source>
        <dbReference type="SAM" id="SignalP"/>
    </source>
</evidence>
<gene>
    <name evidence="12" type="ORF">L9F63_005361</name>
</gene>
<keyword evidence="10" id="KW-0732">Signal</keyword>
<feature type="transmembrane region" description="Helical" evidence="9">
    <location>
        <begin position="374"/>
        <end position="395"/>
    </location>
</feature>
<dbReference type="InterPro" id="IPR001320">
    <property type="entry name" value="Iontro_rcpt_C"/>
</dbReference>
<evidence type="ECO:0000256" key="4">
    <source>
        <dbReference type="ARBA" id="ARBA00022692"/>
    </source>
</evidence>
<dbReference type="PANTHER" id="PTHR42643:SF24">
    <property type="entry name" value="IONOTROPIC RECEPTOR 60A"/>
    <property type="match status" value="1"/>
</dbReference>
<dbReference type="GO" id="GO:0005886">
    <property type="term" value="C:plasma membrane"/>
    <property type="evidence" value="ECO:0007669"/>
    <property type="project" value="UniProtKB-SubCell"/>
</dbReference>
<evidence type="ECO:0000313" key="13">
    <source>
        <dbReference type="Proteomes" id="UP001233999"/>
    </source>
</evidence>
<organism evidence="12 13">
    <name type="scientific">Diploptera punctata</name>
    <name type="common">Pacific beetle cockroach</name>
    <dbReference type="NCBI Taxonomy" id="6984"/>
    <lineage>
        <taxon>Eukaryota</taxon>
        <taxon>Metazoa</taxon>
        <taxon>Ecdysozoa</taxon>
        <taxon>Arthropoda</taxon>
        <taxon>Hexapoda</taxon>
        <taxon>Insecta</taxon>
        <taxon>Pterygota</taxon>
        <taxon>Neoptera</taxon>
        <taxon>Polyneoptera</taxon>
        <taxon>Dictyoptera</taxon>
        <taxon>Blattodea</taxon>
        <taxon>Blaberoidea</taxon>
        <taxon>Blaberidae</taxon>
        <taxon>Diplopterinae</taxon>
        <taxon>Diploptera</taxon>
    </lineage>
</organism>
<evidence type="ECO:0000256" key="6">
    <source>
        <dbReference type="ARBA" id="ARBA00023136"/>
    </source>
</evidence>
<proteinExistence type="inferred from homology"/>
<evidence type="ECO:0000256" key="3">
    <source>
        <dbReference type="ARBA" id="ARBA00022475"/>
    </source>
</evidence>
<dbReference type="Gene3D" id="1.10.287.70">
    <property type="match status" value="1"/>
</dbReference>
<evidence type="ECO:0000256" key="5">
    <source>
        <dbReference type="ARBA" id="ARBA00022989"/>
    </source>
</evidence>
<feature type="transmembrane region" description="Helical" evidence="9">
    <location>
        <begin position="630"/>
        <end position="651"/>
    </location>
</feature>
<dbReference type="SUPFAM" id="SSF53850">
    <property type="entry name" value="Periplasmic binding protein-like II"/>
    <property type="match status" value="1"/>
</dbReference>
<keyword evidence="4 9" id="KW-0812">Transmembrane</keyword>
<comment type="similarity">
    <text evidence="2">Belongs to the glutamate-gated ion channel (TC 1.A.10.1) family.</text>
</comment>
<reference evidence="12" key="1">
    <citation type="journal article" date="2023" name="IScience">
        <title>Live-bearing cockroach genome reveals convergent evolutionary mechanisms linked to viviparity in insects and beyond.</title>
        <authorList>
            <person name="Fouks B."/>
            <person name="Harrison M.C."/>
            <person name="Mikhailova A.A."/>
            <person name="Marchal E."/>
            <person name="English S."/>
            <person name="Carruthers M."/>
            <person name="Jennings E.C."/>
            <person name="Chiamaka E.L."/>
            <person name="Frigard R.A."/>
            <person name="Pippel M."/>
            <person name="Attardo G.M."/>
            <person name="Benoit J.B."/>
            <person name="Bornberg-Bauer E."/>
            <person name="Tobe S.S."/>
        </authorList>
    </citation>
    <scope>NUCLEOTIDE SEQUENCE</scope>
    <source>
        <strain evidence="12">Stay&amp;Tobe</strain>
    </source>
</reference>
<keyword evidence="5 9" id="KW-1133">Transmembrane helix</keyword>
<feature type="chain" id="PRO_5041923439" description="Ionotropic glutamate receptor C-terminal domain-containing protein" evidence="10">
    <location>
        <begin position="21"/>
        <end position="653"/>
    </location>
</feature>
<evidence type="ECO:0000256" key="2">
    <source>
        <dbReference type="ARBA" id="ARBA00008685"/>
    </source>
</evidence>
<evidence type="ECO:0000256" key="1">
    <source>
        <dbReference type="ARBA" id="ARBA00004651"/>
    </source>
</evidence>
<comment type="caution">
    <text evidence="12">The sequence shown here is derived from an EMBL/GenBank/DDBJ whole genome shotgun (WGS) entry which is preliminary data.</text>
</comment>
<keyword evidence="8" id="KW-0325">Glycoprotein</keyword>
<feature type="non-terminal residue" evidence="12">
    <location>
        <position position="1"/>
    </location>
</feature>
<dbReference type="AlphaFoldDB" id="A0AAD8E6C3"/>
<keyword evidence="13" id="KW-1185">Reference proteome</keyword>
<protein>
    <recommendedName>
        <fullName evidence="11">Ionotropic glutamate receptor C-terminal domain-containing protein</fullName>
    </recommendedName>
</protein>
<evidence type="ECO:0000313" key="12">
    <source>
        <dbReference type="EMBL" id="KAJ9578441.1"/>
    </source>
</evidence>
<evidence type="ECO:0000256" key="8">
    <source>
        <dbReference type="ARBA" id="ARBA00023180"/>
    </source>
</evidence>
<dbReference type="Proteomes" id="UP001233999">
    <property type="component" value="Unassembled WGS sequence"/>
</dbReference>